<reference evidence="1" key="1">
    <citation type="submission" date="2021-03" db="EMBL/GenBank/DDBJ databases">
        <authorList>
            <consortium name="DOE Joint Genome Institute"/>
            <person name="Ahrendt S."/>
            <person name="Looney B.P."/>
            <person name="Miyauchi S."/>
            <person name="Morin E."/>
            <person name="Drula E."/>
            <person name="Courty P.E."/>
            <person name="Chicoki N."/>
            <person name="Fauchery L."/>
            <person name="Kohler A."/>
            <person name="Kuo A."/>
            <person name="Labutti K."/>
            <person name="Pangilinan J."/>
            <person name="Lipzen A."/>
            <person name="Riley R."/>
            <person name="Andreopoulos W."/>
            <person name="He G."/>
            <person name="Johnson J."/>
            <person name="Barry K.W."/>
            <person name="Grigoriev I.V."/>
            <person name="Nagy L."/>
            <person name="Hibbett D."/>
            <person name="Henrissat B."/>
            <person name="Matheny P.B."/>
            <person name="Labbe J."/>
            <person name="Martin F."/>
        </authorList>
    </citation>
    <scope>NUCLEOTIDE SEQUENCE</scope>
    <source>
        <strain evidence="1">HHB10654</strain>
    </source>
</reference>
<gene>
    <name evidence="1" type="ORF">BV25DRAFT_1986567</name>
</gene>
<accession>A0ACB8TKM9</accession>
<name>A0ACB8TKM9_9AGAM</name>
<protein>
    <submittedName>
        <fullName evidence="1">Actin-related protein Arp4p</fullName>
    </submittedName>
</protein>
<keyword evidence="2" id="KW-1185">Reference proteome</keyword>
<dbReference type="EMBL" id="MU277187">
    <property type="protein sequence ID" value="KAI0069033.1"/>
    <property type="molecule type" value="Genomic_DNA"/>
</dbReference>
<reference evidence="1" key="2">
    <citation type="journal article" date="2022" name="New Phytol.">
        <title>Evolutionary transition to the ectomycorrhizal habit in the genomes of a hyperdiverse lineage of mushroom-forming fungi.</title>
        <authorList>
            <person name="Looney B."/>
            <person name="Miyauchi S."/>
            <person name="Morin E."/>
            <person name="Drula E."/>
            <person name="Courty P.E."/>
            <person name="Kohler A."/>
            <person name="Kuo A."/>
            <person name="LaButti K."/>
            <person name="Pangilinan J."/>
            <person name="Lipzen A."/>
            <person name="Riley R."/>
            <person name="Andreopoulos W."/>
            <person name="He G."/>
            <person name="Johnson J."/>
            <person name="Nolan M."/>
            <person name="Tritt A."/>
            <person name="Barry K.W."/>
            <person name="Grigoriev I.V."/>
            <person name="Nagy L.G."/>
            <person name="Hibbett D."/>
            <person name="Henrissat B."/>
            <person name="Matheny P.B."/>
            <person name="Labbe J."/>
            <person name="Martin F.M."/>
        </authorList>
    </citation>
    <scope>NUCLEOTIDE SEQUENCE</scope>
    <source>
        <strain evidence="1">HHB10654</strain>
    </source>
</reference>
<proteinExistence type="predicted"/>
<comment type="caution">
    <text evidence="1">The sequence shown here is derived from an EMBL/GenBank/DDBJ whole genome shotgun (WGS) entry which is preliminary data.</text>
</comment>
<evidence type="ECO:0000313" key="1">
    <source>
        <dbReference type="EMBL" id="KAI0069033.1"/>
    </source>
</evidence>
<sequence>MVQYGGDEVSALVLDIGSSTLRAGYAGDDTPKAIIPTTYGFKPEAESGDISMGEVGAVGEVQSSKESKMYIGQHGPSVWRADMQIGNPMSEGMISDFKPIPALISHAFRDVMRCNPEEHPILVTEPAWNTTANRERMAEIMFEEFNVPAFYIANTGVLNAFAAGKGSALVIDIGQSQASVTPVVDGFVLRKGLAHSHLPQLIQAHARHTLTNATHNHPPIQLLPHQLIANKIPAEPGTPPRFTIREDRLVKTPASLLTYYENREVDEWMQSVAGVLDQGWNEQVATQRPPRQYEFPTGFNTYFGAERFQVGEYFFSHTRDMVAQNPGLPKTIPALITQALTACDPDMRQVLMGNIVLAGGGSLFAGLGERLNNELSRNFPHVKIHAPGNPTERRYGGWLGGSILGSLGTFHQLWISKEEWQEHGKAIVGQRCK</sequence>
<evidence type="ECO:0000313" key="2">
    <source>
        <dbReference type="Proteomes" id="UP000814140"/>
    </source>
</evidence>
<organism evidence="1 2">
    <name type="scientific">Artomyces pyxidatus</name>
    <dbReference type="NCBI Taxonomy" id="48021"/>
    <lineage>
        <taxon>Eukaryota</taxon>
        <taxon>Fungi</taxon>
        <taxon>Dikarya</taxon>
        <taxon>Basidiomycota</taxon>
        <taxon>Agaricomycotina</taxon>
        <taxon>Agaricomycetes</taxon>
        <taxon>Russulales</taxon>
        <taxon>Auriscalpiaceae</taxon>
        <taxon>Artomyces</taxon>
    </lineage>
</organism>
<dbReference type="Proteomes" id="UP000814140">
    <property type="component" value="Unassembled WGS sequence"/>
</dbReference>